<dbReference type="RefSeq" id="WP_085882569.1">
    <property type="nucleotide sequence ID" value="NZ_FWFR01000001.1"/>
</dbReference>
<organism evidence="3 4">
    <name type="scientific">Oceanibacterium hippocampi</name>
    <dbReference type="NCBI Taxonomy" id="745714"/>
    <lineage>
        <taxon>Bacteria</taxon>
        <taxon>Pseudomonadati</taxon>
        <taxon>Pseudomonadota</taxon>
        <taxon>Alphaproteobacteria</taxon>
        <taxon>Sneathiellales</taxon>
        <taxon>Sneathiellaceae</taxon>
        <taxon>Oceanibacterium</taxon>
    </lineage>
</organism>
<name>A0A1Y5SCP0_9PROT</name>
<dbReference type="Pfam" id="PF08327">
    <property type="entry name" value="AHSA1"/>
    <property type="match status" value="1"/>
</dbReference>
<dbReference type="EMBL" id="FWFR01000001">
    <property type="protein sequence ID" value="SLN34581.1"/>
    <property type="molecule type" value="Genomic_DNA"/>
</dbReference>
<evidence type="ECO:0000256" key="1">
    <source>
        <dbReference type="ARBA" id="ARBA00006817"/>
    </source>
</evidence>
<dbReference type="OrthoDB" id="9805228at2"/>
<dbReference type="AlphaFoldDB" id="A0A1Y5SCP0"/>
<dbReference type="InterPro" id="IPR013538">
    <property type="entry name" value="ASHA1/2-like_C"/>
</dbReference>
<gene>
    <name evidence="3" type="ORF">OCH7691_01344</name>
</gene>
<evidence type="ECO:0000313" key="4">
    <source>
        <dbReference type="Proteomes" id="UP000193200"/>
    </source>
</evidence>
<dbReference type="InParanoid" id="A0A1Y5SCP0"/>
<sequence length="158" mass="17148">MTAATLTRARTAAGELTLTRLIDAPRALVWEVWTDPAHAAHWGPDGYRVEFLTGTAEVGQPWRARLVSLDGGNDLMQGGVFREIVVGERVVYSFGWENDDGKVDEEMLTTVTFADAGDGQTLLTLHQTGFTSIDERDGHVGGWSQAIERLATYAAGLA</sequence>
<evidence type="ECO:0000313" key="3">
    <source>
        <dbReference type="EMBL" id="SLN34581.1"/>
    </source>
</evidence>
<proteinExistence type="inferred from homology"/>
<dbReference type="Proteomes" id="UP000193200">
    <property type="component" value="Unassembled WGS sequence"/>
</dbReference>
<dbReference type="InterPro" id="IPR023393">
    <property type="entry name" value="START-like_dom_sf"/>
</dbReference>
<reference evidence="3 4" key="1">
    <citation type="submission" date="2017-03" db="EMBL/GenBank/DDBJ databases">
        <authorList>
            <person name="Afonso C.L."/>
            <person name="Miller P.J."/>
            <person name="Scott M.A."/>
            <person name="Spackman E."/>
            <person name="Goraichik I."/>
            <person name="Dimitrov K.M."/>
            <person name="Suarez D.L."/>
            <person name="Swayne D.E."/>
        </authorList>
    </citation>
    <scope>NUCLEOTIDE SEQUENCE [LARGE SCALE GENOMIC DNA]</scope>
    <source>
        <strain evidence="3 4">CECT 7691</strain>
    </source>
</reference>
<accession>A0A1Y5SCP0</accession>
<dbReference type="SUPFAM" id="SSF55961">
    <property type="entry name" value="Bet v1-like"/>
    <property type="match status" value="1"/>
</dbReference>
<feature type="domain" description="Activator of Hsp90 ATPase homologue 1/2-like C-terminal" evidence="2">
    <location>
        <begin position="23"/>
        <end position="154"/>
    </location>
</feature>
<evidence type="ECO:0000259" key="2">
    <source>
        <dbReference type="Pfam" id="PF08327"/>
    </source>
</evidence>
<dbReference type="CDD" id="cd07814">
    <property type="entry name" value="SRPBCC_CalC_Aha1-like"/>
    <property type="match status" value="1"/>
</dbReference>
<dbReference type="Gene3D" id="3.30.530.20">
    <property type="match status" value="1"/>
</dbReference>
<protein>
    <recommendedName>
        <fullName evidence="2">Activator of Hsp90 ATPase homologue 1/2-like C-terminal domain-containing protein</fullName>
    </recommendedName>
</protein>
<comment type="similarity">
    <text evidence="1">Belongs to the AHA1 family.</text>
</comment>
<keyword evidence="4" id="KW-1185">Reference proteome</keyword>